<evidence type="ECO:0008006" key="3">
    <source>
        <dbReference type="Google" id="ProtNLM"/>
    </source>
</evidence>
<evidence type="ECO:0000313" key="1">
    <source>
        <dbReference type="EMBL" id="KRM72923.1"/>
    </source>
</evidence>
<dbReference type="Proteomes" id="UP000051672">
    <property type="component" value="Unassembled WGS sequence"/>
</dbReference>
<protein>
    <recommendedName>
        <fullName evidence="3">DUF1694 domain-containing protein</fullName>
    </recommendedName>
</protein>
<dbReference type="EMBL" id="AYZQ01000001">
    <property type="protein sequence ID" value="KRM72923.1"/>
    <property type="molecule type" value="Genomic_DNA"/>
</dbReference>
<dbReference type="SUPFAM" id="SSF160515">
    <property type="entry name" value="YueI-like"/>
    <property type="match status" value="1"/>
</dbReference>
<dbReference type="InterPro" id="IPR029064">
    <property type="entry name" value="Ribosomal_eL30-like_sf"/>
</dbReference>
<comment type="caution">
    <text evidence="1">The sequence shown here is derived from an EMBL/GenBank/DDBJ whole genome shotgun (WGS) entry which is preliminary data.</text>
</comment>
<dbReference type="STRING" id="1423727.FC34_GL000635"/>
<proteinExistence type="predicted"/>
<dbReference type="PATRIC" id="fig|1423727.3.peg.639"/>
<organism evidence="1 2">
    <name type="scientific">Lacticaseibacillus brantae DSM 23927</name>
    <dbReference type="NCBI Taxonomy" id="1423727"/>
    <lineage>
        <taxon>Bacteria</taxon>
        <taxon>Bacillati</taxon>
        <taxon>Bacillota</taxon>
        <taxon>Bacilli</taxon>
        <taxon>Lactobacillales</taxon>
        <taxon>Lactobacillaceae</taxon>
        <taxon>Lacticaseibacillus</taxon>
    </lineage>
</organism>
<keyword evidence="2" id="KW-1185">Reference proteome</keyword>
<reference evidence="1 2" key="1">
    <citation type="journal article" date="2015" name="Genome Announc.">
        <title>Expanding the biotechnology potential of lactobacilli through comparative genomics of 213 strains and associated genera.</title>
        <authorList>
            <person name="Sun Z."/>
            <person name="Harris H.M."/>
            <person name="McCann A."/>
            <person name="Guo C."/>
            <person name="Argimon S."/>
            <person name="Zhang W."/>
            <person name="Yang X."/>
            <person name="Jeffery I.B."/>
            <person name="Cooney J.C."/>
            <person name="Kagawa T.F."/>
            <person name="Liu W."/>
            <person name="Song Y."/>
            <person name="Salvetti E."/>
            <person name="Wrobel A."/>
            <person name="Rasinkangas P."/>
            <person name="Parkhill J."/>
            <person name="Rea M.C."/>
            <person name="O'Sullivan O."/>
            <person name="Ritari J."/>
            <person name="Douillard F.P."/>
            <person name="Paul Ross R."/>
            <person name="Yang R."/>
            <person name="Briner A.E."/>
            <person name="Felis G.E."/>
            <person name="de Vos W.M."/>
            <person name="Barrangou R."/>
            <person name="Klaenhammer T.R."/>
            <person name="Caufield P.W."/>
            <person name="Cui Y."/>
            <person name="Zhang H."/>
            <person name="O'Toole P.W."/>
        </authorList>
    </citation>
    <scope>NUCLEOTIDE SEQUENCE [LARGE SCALE GENOMIC DNA]</scope>
    <source>
        <strain evidence="1 2">DSM 23927</strain>
    </source>
</reference>
<dbReference type="InterPro" id="IPR012543">
    <property type="entry name" value="DUF1694"/>
</dbReference>
<accession>A0A0R2B8U4</accession>
<dbReference type="AlphaFoldDB" id="A0A0R2B8U4"/>
<dbReference type="RefSeq" id="WP_057893930.1">
    <property type="nucleotide sequence ID" value="NZ_AYZQ01000001.1"/>
</dbReference>
<evidence type="ECO:0000313" key="2">
    <source>
        <dbReference type="Proteomes" id="UP000051672"/>
    </source>
</evidence>
<gene>
    <name evidence="1" type="ORF">FC34_GL000635</name>
</gene>
<sequence length="125" mass="14650">MDDLNSFIQLHAYGIPQIKPDEKRAFLGNFRERVAMAVTVRQLQDPQIYQLLQSVLERYPQYRVYLNGRMSNHLIMTYLKQAQVLNYPFTVMAQTGMRVQHDLASNDFGWVLAHPTDKIERPILI</sequence>
<dbReference type="OrthoDB" id="95278at2"/>
<dbReference type="Gene3D" id="3.30.1330.30">
    <property type="match status" value="1"/>
</dbReference>
<dbReference type="Pfam" id="PF07997">
    <property type="entry name" value="DUF1694"/>
    <property type="match status" value="1"/>
</dbReference>
<name>A0A0R2B8U4_9LACO</name>